<dbReference type="InterPro" id="IPR024079">
    <property type="entry name" value="MetalloPept_cat_dom_sf"/>
</dbReference>
<protein>
    <submittedName>
        <fullName evidence="1">Peptidase</fullName>
    </submittedName>
</protein>
<dbReference type="RefSeq" id="WP_105982199.1">
    <property type="nucleotide sequence ID" value="NZ_MQUC01000003.1"/>
</dbReference>
<dbReference type="InterPro" id="IPR042252">
    <property type="entry name" value="MtfA_N"/>
</dbReference>
<organism evidence="1 2">
    <name type="scientific">Nonlabens agnitus</name>
    <dbReference type="NCBI Taxonomy" id="870484"/>
    <lineage>
        <taxon>Bacteria</taxon>
        <taxon>Pseudomonadati</taxon>
        <taxon>Bacteroidota</taxon>
        <taxon>Flavobacteriia</taxon>
        <taxon>Flavobacteriales</taxon>
        <taxon>Flavobacteriaceae</taxon>
        <taxon>Nonlabens</taxon>
    </lineage>
</organism>
<dbReference type="SUPFAM" id="SSF55486">
    <property type="entry name" value="Metalloproteases ('zincins'), catalytic domain"/>
    <property type="match status" value="1"/>
</dbReference>
<accession>A0A2S9WSA0</accession>
<dbReference type="InterPro" id="IPR010384">
    <property type="entry name" value="MtfA_fam"/>
</dbReference>
<dbReference type="PANTHER" id="PTHR30164:SF2">
    <property type="entry name" value="PROTEIN MTFA"/>
    <property type="match status" value="1"/>
</dbReference>
<evidence type="ECO:0000313" key="2">
    <source>
        <dbReference type="Proteomes" id="UP000239532"/>
    </source>
</evidence>
<keyword evidence="2" id="KW-1185">Reference proteome</keyword>
<dbReference type="EMBL" id="MQUC01000003">
    <property type="protein sequence ID" value="PRP66361.1"/>
    <property type="molecule type" value="Genomic_DNA"/>
</dbReference>
<dbReference type="Pfam" id="PF06167">
    <property type="entry name" value="Peptidase_M90"/>
    <property type="match status" value="1"/>
</dbReference>
<evidence type="ECO:0000313" key="1">
    <source>
        <dbReference type="EMBL" id="PRP66361.1"/>
    </source>
</evidence>
<dbReference type="GO" id="GO:0004177">
    <property type="term" value="F:aminopeptidase activity"/>
    <property type="evidence" value="ECO:0007669"/>
    <property type="project" value="TreeGrafter"/>
</dbReference>
<dbReference type="GO" id="GO:0008237">
    <property type="term" value="F:metallopeptidase activity"/>
    <property type="evidence" value="ECO:0007669"/>
    <property type="project" value="InterPro"/>
</dbReference>
<name>A0A2S9WSA0_9FLAO</name>
<proteinExistence type="predicted"/>
<reference evidence="1 2" key="1">
    <citation type="submission" date="2016-11" db="EMBL/GenBank/DDBJ databases">
        <title>Trade-off between light-utilization and light-protection in marine flavobacteria.</title>
        <authorList>
            <person name="Kumagai Y."/>
        </authorList>
    </citation>
    <scope>NUCLEOTIDE SEQUENCE [LARGE SCALE GENOMIC DNA]</scope>
    <source>
        <strain evidence="1 2">JCM 17109</strain>
    </source>
</reference>
<dbReference type="Gene3D" id="3.40.390.10">
    <property type="entry name" value="Collagenase (Catalytic Domain)"/>
    <property type="match status" value="1"/>
</dbReference>
<dbReference type="AlphaFoldDB" id="A0A2S9WSA0"/>
<dbReference type="PANTHER" id="PTHR30164">
    <property type="entry name" value="MTFA PEPTIDASE"/>
    <property type="match status" value="1"/>
</dbReference>
<dbReference type="OrthoDB" id="9786424at2"/>
<gene>
    <name evidence="1" type="ORF">BST86_04280</name>
</gene>
<sequence>MLYILPLLLLAGAALYFFVFRAPDPRTTTHPESWHKLLLEHVIFYKELSAIAQKRFRNRMMLFLEETYVEAVGFELEELDTVLVAASAVIPVFKFKEWHYENLTGVVLYPDNFNEDMNFDQEHPDRMIGGMVGNGRYENQMILSRSSLHHGFENNSDKHNTGIHEFVHLIDKVDGETDGVPERLLEKSYVLPWINLMHKEMESIDRNKSDIRKYGGTNQAEFFAVASEYFFSRPKLMKRKHPELYKMLLMCFDPRKKPKAA</sequence>
<dbReference type="Proteomes" id="UP000239532">
    <property type="component" value="Unassembled WGS sequence"/>
</dbReference>
<dbReference type="Gene3D" id="1.10.472.150">
    <property type="entry name" value="Glucose-regulated metallo-peptidase M90, N-terminal domain"/>
    <property type="match status" value="1"/>
</dbReference>
<dbReference type="GO" id="GO:0005829">
    <property type="term" value="C:cytosol"/>
    <property type="evidence" value="ECO:0007669"/>
    <property type="project" value="TreeGrafter"/>
</dbReference>
<comment type="caution">
    <text evidence="1">The sequence shown here is derived from an EMBL/GenBank/DDBJ whole genome shotgun (WGS) entry which is preliminary data.</text>
</comment>
<dbReference type="CDD" id="cd20169">
    <property type="entry name" value="Peptidase_M90_mtfA"/>
    <property type="match status" value="1"/>
</dbReference>